<dbReference type="InterPro" id="IPR000182">
    <property type="entry name" value="GNAT_dom"/>
</dbReference>
<dbReference type="AlphaFoldDB" id="A0A8J8MH49"/>
<dbReference type="Pfam" id="PF01230">
    <property type="entry name" value="HIT"/>
    <property type="match status" value="1"/>
</dbReference>
<accession>A0A8J8MH49</accession>
<dbReference type="Pfam" id="PF13673">
    <property type="entry name" value="Acetyltransf_10"/>
    <property type="match status" value="1"/>
</dbReference>
<protein>
    <submittedName>
        <fullName evidence="4">GNAT family N-acetyltransferase</fullName>
    </submittedName>
</protein>
<sequence length="312" mass="36078">MLIRSGVIEDKAEWIKLAKEVAHVFRVPDMADNEEFQAYVIRALKGNEAIVAMDRMTDACLGIISFSRKHNSIAWFGVFEQHRGKGVGGKLLNCAINQLDWSQDITVETYPKDYAPGIPARKVYEKYGFRDTDELRFDEYNNLICKMTIPANDRKKGHSFHYHIDTYTTWADKAQCPVCQKQEPPYPPILIKELDYSWVECHPEAQGKLFGKCHVLSKQHSEHFYDMAREDMANFMTDVQKAAQALHQVTGAVKVNYEIHGNSMPHLHVHLFPRYLDDDFPSAPIDYRLTEPSPYESEEAFKWFIQKMQALL</sequence>
<dbReference type="GO" id="GO:0016747">
    <property type="term" value="F:acyltransferase activity, transferring groups other than amino-acyl groups"/>
    <property type="evidence" value="ECO:0007669"/>
    <property type="project" value="InterPro"/>
</dbReference>
<organism evidence="4 5">
    <name type="scientific">Vallitalea pronyensis</name>
    <dbReference type="NCBI Taxonomy" id="1348613"/>
    <lineage>
        <taxon>Bacteria</taxon>
        <taxon>Bacillati</taxon>
        <taxon>Bacillota</taxon>
        <taxon>Clostridia</taxon>
        <taxon>Lachnospirales</taxon>
        <taxon>Vallitaleaceae</taxon>
        <taxon>Vallitalea</taxon>
    </lineage>
</organism>
<dbReference type="SUPFAM" id="SSF54197">
    <property type="entry name" value="HIT-like"/>
    <property type="match status" value="1"/>
</dbReference>
<keyword evidence="5" id="KW-1185">Reference proteome</keyword>
<dbReference type="InterPro" id="IPR036265">
    <property type="entry name" value="HIT-like_sf"/>
</dbReference>
<gene>
    <name evidence="4" type="ORF">HZI73_02540</name>
</gene>
<dbReference type="PROSITE" id="PS51084">
    <property type="entry name" value="HIT_2"/>
    <property type="match status" value="1"/>
</dbReference>
<reference evidence="4" key="1">
    <citation type="submission" date="2020-07" db="EMBL/GenBank/DDBJ databases">
        <title>Vallitalea pronyensis genome.</title>
        <authorList>
            <person name="Postec A."/>
        </authorList>
    </citation>
    <scope>NUCLEOTIDE SEQUENCE</scope>
    <source>
        <strain evidence="4">FatNI3</strain>
    </source>
</reference>
<dbReference type="Proteomes" id="UP000683246">
    <property type="component" value="Chromosome"/>
</dbReference>
<evidence type="ECO:0000256" key="1">
    <source>
        <dbReference type="PROSITE-ProRule" id="PRU00464"/>
    </source>
</evidence>
<dbReference type="PROSITE" id="PS51186">
    <property type="entry name" value="GNAT"/>
    <property type="match status" value="1"/>
</dbReference>
<dbReference type="KEGG" id="vpy:HZI73_02540"/>
<dbReference type="InterPro" id="IPR016181">
    <property type="entry name" value="Acyl_CoA_acyltransferase"/>
</dbReference>
<dbReference type="SUPFAM" id="SSF55729">
    <property type="entry name" value="Acyl-CoA N-acyltransferases (Nat)"/>
    <property type="match status" value="1"/>
</dbReference>
<dbReference type="InterPro" id="IPR011146">
    <property type="entry name" value="HIT-like"/>
</dbReference>
<evidence type="ECO:0000259" key="2">
    <source>
        <dbReference type="PROSITE" id="PS51084"/>
    </source>
</evidence>
<evidence type="ECO:0000259" key="3">
    <source>
        <dbReference type="PROSITE" id="PS51186"/>
    </source>
</evidence>
<feature type="domain" description="HIT" evidence="2">
    <location>
        <begin position="211"/>
        <end position="282"/>
    </location>
</feature>
<dbReference type="Gene3D" id="3.30.428.10">
    <property type="entry name" value="HIT-like"/>
    <property type="match status" value="1"/>
</dbReference>
<feature type="short sequence motif" description="Histidine triad motif" evidence="1">
    <location>
        <begin position="266"/>
        <end position="270"/>
    </location>
</feature>
<proteinExistence type="predicted"/>
<evidence type="ECO:0000313" key="4">
    <source>
        <dbReference type="EMBL" id="QUI21228.1"/>
    </source>
</evidence>
<feature type="domain" description="N-acetyltransferase" evidence="3">
    <location>
        <begin position="1"/>
        <end position="150"/>
    </location>
</feature>
<name>A0A8J8MH49_9FIRM</name>
<dbReference type="RefSeq" id="WP_212696692.1">
    <property type="nucleotide sequence ID" value="NZ_CP058649.1"/>
</dbReference>
<dbReference type="Gene3D" id="3.40.630.30">
    <property type="match status" value="1"/>
</dbReference>
<evidence type="ECO:0000313" key="5">
    <source>
        <dbReference type="Proteomes" id="UP000683246"/>
    </source>
</evidence>
<dbReference type="EMBL" id="CP058649">
    <property type="protein sequence ID" value="QUI21228.1"/>
    <property type="molecule type" value="Genomic_DNA"/>
</dbReference>
<dbReference type="CDD" id="cd04301">
    <property type="entry name" value="NAT_SF"/>
    <property type="match status" value="1"/>
</dbReference>